<organism evidence="1 2">
    <name type="scientific">Morchella conica CCBAS932</name>
    <dbReference type="NCBI Taxonomy" id="1392247"/>
    <lineage>
        <taxon>Eukaryota</taxon>
        <taxon>Fungi</taxon>
        <taxon>Dikarya</taxon>
        <taxon>Ascomycota</taxon>
        <taxon>Pezizomycotina</taxon>
        <taxon>Pezizomycetes</taxon>
        <taxon>Pezizales</taxon>
        <taxon>Morchellaceae</taxon>
        <taxon>Morchella</taxon>
    </lineage>
</organism>
<sequence length="169" mass="18650">MYIRGQSRYFTILIGGDHMPSFESFGLGHCYATKSTKISDVHFQNTPPPEVHLSHFKLCSRAGLDWAHLREMHFIRGYLESAVTEQNKVHGPECSAKELHPFSCSVSARLACKLSAFTGPEPPKVYGTARMPSYHGAGSSEGGVCKKPGCGTNLTKAQPHRGDHYFSCY</sequence>
<evidence type="ECO:0000313" key="2">
    <source>
        <dbReference type="Proteomes" id="UP000277580"/>
    </source>
</evidence>
<reference evidence="1 2" key="1">
    <citation type="journal article" date="2018" name="Nat. Ecol. Evol.">
        <title>Pezizomycetes genomes reveal the molecular basis of ectomycorrhizal truffle lifestyle.</title>
        <authorList>
            <person name="Murat C."/>
            <person name="Payen T."/>
            <person name="Noel B."/>
            <person name="Kuo A."/>
            <person name="Morin E."/>
            <person name="Chen J."/>
            <person name="Kohler A."/>
            <person name="Krizsan K."/>
            <person name="Balestrini R."/>
            <person name="Da Silva C."/>
            <person name="Montanini B."/>
            <person name="Hainaut M."/>
            <person name="Levati E."/>
            <person name="Barry K.W."/>
            <person name="Belfiori B."/>
            <person name="Cichocki N."/>
            <person name="Clum A."/>
            <person name="Dockter R.B."/>
            <person name="Fauchery L."/>
            <person name="Guy J."/>
            <person name="Iotti M."/>
            <person name="Le Tacon F."/>
            <person name="Lindquist E.A."/>
            <person name="Lipzen A."/>
            <person name="Malagnac F."/>
            <person name="Mello A."/>
            <person name="Molinier V."/>
            <person name="Miyauchi S."/>
            <person name="Poulain J."/>
            <person name="Riccioni C."/>
            <person name="Rubini A."/>
            <person name="Sitrit Y."/>
            <person name="Splivallo R."/>
            <person name="Traeger S."/>
            <person name="Wang M."/>
            <person name="Zifcakova L."/>
            <person name="Wipf D."/>
            <person name="Zambonelli A."/>
            <person name="Paolocci F."/>
            <person name="Nowrousian M."/>
            <person name="Ottonello S."/>
            <person name="Baldrian P."/>
            <person name="Spatafora J.W."/>
            <person name="Henrissat B."/>
            <person name="Nagy L.G."/>
            <person name="Aury J.M."/>
            <person name="Wincker P."/>
            <person name="Grigoriev I.V."/>
            <person name="Bonfante P."/>
            <person name="Martin F.M."/>
        </authorList>
    </citation>
    <scope>NUCLEOTIDE SEQUENCE [LARGE SCALE GENOMIC DNA]</scope>
    <source>
        <strain evidence="1 2">CCBAS932</strain>
    </source>
</reference>
<protein>
    <submittedName>
        <fullName evidence="1">Uncharacterized protein</fullName>
    </submittedName>
</protein>
<dbReference type="InParanoid" id="A0A3N4KS81"/>
<gene>
    <name evidence="1" type="ORF">P167DRAFT_335273</name>
</gene>
<accession>A0A3N4KS81</accession>
<proteinExistence type="predicted"/>
<dbReference type="EMBL" id="ML119160">
    <property type="protein sequence ID" value="RPB08625.1"/>
    <property type="molecule type" value="Genomic_DNA"/>
</dbReference>
<dbReference type="Proteomes" id="UP000277580">
    <property type="component" value="Unassembled WGS sequence"/>
</dbReference>
<name>A0A3N4KS81_9PEZI</name>
<evidence type="ECO:0000313" key="1">
    <source>
        <dbReference type="EMBL" id="RPB08625.1"/>
    </source>
</evidence>
<keyword evidence="2" id="KW-1185">Reference proteome</keyword>
<dbReference type="AlphaFoldDB" id="A0A3N4KS81"/>